<dbReference type="EMBL" id="LAZR01001667">
    <property type="protein sequence ID" value="KKN41124.1"/>
    <property type="molecule type" value="Genomic_DNA"/>
</dbReference>
<protein>
    <submittedName>
        <fullName evidence="1">Uncharacterized protein</fullName>
    </submittedName>
</protein>
<evidence type="ECO:0000313" key="1">
    <source>
        <dbReference type="EMBL" id="KKN41124.1"/>
    </source>
</evidence>
<reference evidence="1" key="1">
    <citation type="journal article" date="2015" name="Nature">
        <title>Complex archaea that bridge the gap between prokaryotes and eukaryotes.</title>
        <authorList>
            <person name="Spang A."/>
            <person name="Saw J.H."/>
            <person name="Jorgensen S.L."/>
            <person name="Zaremba-Niedzwiedzka K."/>
            <person name="Martijn J."/>
            <person name="Lind A.E."/>
            <person name="van Eijk R."/>
            <person name="Schleper C."/>
            <person name="Guy L."/>
            <person name="Ettema T.J."/>
        </authorList>
    </citation>
    <scope>NUCLEOTIDE SEQUENCE</scope>
</reference>
<name>A0A0F9QF18_9ZZZZ</name>
<sequence length="79" mass="8856">MEKLKGPYRTDSHGNIGAWSLYECASARRGELPTLLVSYQLYYVVTDFITISHQSLHAAQLLGDLGDNYASISTAFDQW</sequence>
<organism evidence="1">
    <name type="scientific">marine sediment metagenome</name>
    <dbReference type="NCBI Taxonomy" id="412755"/>
    <lineage>
        <taxon>unclassified sequences</taxon>
        <taxon>metagenomes</taxon>
        <taxon>ecological metagenomes</taxon>
    </lineage>
</organism>
<gene>
    <name evidence="1" type="ORF">LCGC14_0726390</name>
</gene>
<proteinExistence type="predicted"/>
<comment type="caution">
    <text evidence="1">The sequence shown here is derived from an EMBL/GenBank/DDBJ whole genome shotgun (WGS) entry which is preliminary data.</text>
</comment>
<accession>A0A0F9QF18</accession>
<dbReference type="AlphaFoldDB" id="A0A0F9QF18"/>